<gene>
    <name evidence="1" type="ORF">SAMN05216236_10419</name>
</gene>
<dbReference type="AlphaFoldDB" id="A0A1I6ZBH8"/>
<protein>
    <submittedName>
        <fullName evidence="1">Long-chain acyl-CoA synthetase</fullName>
    </submittedName>
</protein>
<dbReference type="eggNOG" id="COG0318">
    <property type="taxonomic scope" value="Bacteria"/>
</dbReference>
<dbReference type="STRING" id="999627.SAMN05216236_10419"/>
<reference evidence="1 2" key="1">
    <citation type="submission" date="2016-10" db="EMBL/GenBank/DDBJ databases">
        <authorList>
            <person name="de Groot N.N."/>
        </authorList>
    </citation>
    <scope>NUCLEOTIDE SEQUENCE [LARGE SCALE GENOMIC DNA]</scope>
    <source>
        <strain evidence="1 2">CGMCC 1.10959</strain>
    </source>
</reference>
<dbReference type="RefSeq" id="WP_139236299.1">
    <property type="nucleotide sequence ID" value="NZ_FPAW01000004.1"/>
</dbReference>
<sequence length="57" mass="6892">MAFVVGDAQWPDPDRLCVDNIARFKRPKRYLRLLELPKNTYDKMLRPELRKMLEDKT</sequence>
<proteinExistence type="predicted"/>
<dbReference type="OrthoDB" id="9766486at2"/>
<organism evidence="1 2">
    <name type="scientific">Sedimentitalea nanhaiensis</name>
    <dbReference type="NCBI Taxonomy" id="999627"/>
    <lineage>
        <taxon>Bacteria</taxon>
        <taxon>Pseudomonadati</taxon>
        <taxon>Pseudomonadota</taxon>
        <taxon>Alphaproteobacteria</taxon>
        <taxon>Rhodobacterales</taxon>
        <taxon>Paracoccaceae</taxon>
        <taxon>Sedimentitalea</taxon>
    </lineage>
</organism>
<evidence type="ECO:0000313" key="1">
    <source>
        <dbReference type="EMBL" id="SFT60096.1"/>
    </source>
</evidence>
<dbReference type="EMBL" id="FPAW01000004">
    <property type="protein sequence ID" value="SFT60096.1"/>
    <property type="molecule type" value="Genomic_DNA"/>
</dbReference>
<dbReference type="Proteomes" id="UP000182466">
    <property type="component" value="Unassembled WGS sequence"/>
</dbReference>
<evidence type="ECO:0000313" key="2">
    <source>
        <dbReference type="Proteomes" id="UP000182466"/>
    </source>
</evidence>
<accession>A0A1I6ZBH8</accession>
<keyword evidence="2" id="KW-1185">Reference proteome</keyword>
<name>A0A1I6ZBH8_9RHOB</name>
<dbReference type="SUPFAM" id="SSF56801">
    <property type="entry name" value="Acetyl-CoA synthetase-like"/>
    <property type="match status" value="1"/>
</dbReference>